<comment type="caution">
    <text evidence="1">The sequence shown here is derived from an EMBL/GenBank/DDBJ whole genome shotgun (WGS) entry which is preliminary data.</text>
</comment>
<dbReference type="EMBL" id="JBBPCC010000013">
    <property type="protein sequence ID" value="MEK8130257.1"/>
    <property type="molecule type" value="Genomic_DNA"/>
</dbReference>
<keyword evidence="2" id="KW-1185">Reference proteome</keyword>
<dbReference type="Proteomes" id="UP001469365">
    <property type="component" value="Unassembled WGS sequence"/>
</dbReference>
<proteinExistence type="predicted"/>
<protein>
    <submittedName>
        <fullName evidence="1">Uncharacterized protein</fullName>
    </submittedName>
</protein>
<evidence type="ECO:0000313" key="1">
    <source>
        <dbReference type="EMBL" id="MEK8130257.1"/>
    </source>
</evidence>
<accession>A0ABU9DPW8</accession>
<name>A0ABU9DPW8_9BACL</name>
<dbReference type="RefSeq" id="WP_341417379.1">
    <property type="nucleotide sequence ID" value="NZ_JBBPCC010000013.1"/>
</dbReference>
<reference evidence="1 2" key="1">
    <citation type="submission" date="2024-04" db="EMBL/GenBank/DDBJ databases">
        <title>draft genome sequnece of Paenibacillus filicis.</title>
        <authorList>
            <person name="Kim D.-U."/>
        </authorList>
    </citation>
    <scope>NUCLEOTIDE SEQUENCE [LARGE SCALE GENOMIC DNA]</scope>
    <source>
        <strain evidence="1 2">KACC14197</strain>
    </source>
</reference>
<evidence type="ECO:0000313" key="2">
    <source>
        <dbReference type="Proteomes" id="UP001469365"/>
    </source>
</evidence>
<sequence length="153" mass="18174">MGDQDYYKVHNLNGKDYLILIDEHFFKRVDQRNEDINKFNDTYLLLANQGFIFGNVNERLVVRNFQKNISFIYAVETVTEYDTDRFDQASNFSEKVYFVTYFDHAENLNQKKVQRNILVTPQGSIFHNQAISSDDYIIWFTSTQGRTPRTLFN</sequence>
<gene>
    <name evidence="1" type="ORF">WMW72_20325</name>
</gene>
<organism evidence="1 2">
    <name type="scientific">Paenibacillus filicis</name>
    <dbReference type="NCBI Taxonomy" id="669464"/>
    <lineage>
        <taxon>Bacteria</taxon>
        <taxon>Bacillati</taxon>
        <taxon>Bacillota</taxon>
        <taxon>Bacilli</taxon>
        <taxon>Bacillales</taxon>
        <taxon>Paenibacillaceae</taxon>
        <taxon>Paenibacillus</taxon>
    </lineage>
</organism>